<dbReference type="RefSeq" id="WP_074976355.1">
    <property type="nucleotide sequence ID" value="NZ_FPAG01000001.1"/>
</dbReference>
<dbReference type="SUPFAM" id="SSF52833">
    <property type="entry name" value="Thioredoxin-like"/>
    <property type="match status" value="1"/>
</dbReference>
<dbReference type="GO" id="GO:0016853">
    <property type="term" value="F:isomerase activity"/>
    <property type="evidence" value="ECO:0007669"/>
    <property type="project" value="UniProtKB-KW"/>
</dbReference>
<gene>
    <name evidence="8" type="ORF">SAMN04487906_0220</name>
</gene>
<evidence type="ECO:0000256" key="1">
    <source>
        <dbReference type="ARBA" id="ARBA00004196"/>
    </source>
</evidence>
<keyword evidence="4" id="KW-0676">Redox-active center</keyword>
<dbReference type="PROSITE" id="PS51352">
    <property type="entry name" value="THIOREDOXIN_2"/>
    <property type="match status" value="1"/>
</dbReference>
<evidence type="ECO:0000256" key="5">
    <source>
        <dbReference type="SAM" id="Coils"/>
    </source>
</evidence>
<feature type="domain" description="Thioredoxin" evidence="7">
    <location>
        <begin position="764"/>
        <end position="948"/>
    </location>
</feature>
<evidence type="ECO:0000256" key="3">
    <source>
        <dbReference type="ARBA" id="ARBA00023157"/>
    </source>
</evidence>
<dbReference type="OrthoDB" id="1096670at2"/>
<evidence type="ECO:0000256" key="4">
    <source>
        <dbReference type="ARBA" id="ARBA00023284"/>
    </source>
</evidence>
<dbReference type="Proteomes" id="UP000183209">
    <property type="component" value="Unassembled WGS sequence"/>
</dbReference>
<keyword evidence="8" id="KW-0413">Isomerase</keyword>
<evidence type="ECO:0000256" key="2">
    <source>
        <dbReference type="ARBA" id="ARBA00022748"/>
    </source>
</evidence>
<protein>
    <submittedName>
        <fullName evidence="8">Thiol-disulfide isomerase or thioredoxin</fullName>
    </submittedName>
</protein>
<dbReference type="Pfam" id="PF13905">
    <property type="entry name" value="Thioredoxin_8"/>
    <property type="match status" value="1"/>
</dbReference>
<feature type="chain" id="PRO_5010297007" evidence="6">
    <location>
        <begin position="26"/>
        <end position="948"/>
    </location>
</feature>
<evidence type="ECO:0000259" key="7">
    <source>
        <dbReference type="PROSITE" id="PS51352"/>
    </source>
</evidence>
<dbReference type="AlphaFoldDB" id="A0A1I6PBV3"/>
<evidence type="ECO:0000256" key="6">
    <source>
        <dbReference type="SAM" id="SignalP"/>
    </source>
</evidence>
<dbReference type="InterPro" id="IPR012336">
    <property type="entry name" value="Thioredoxin-like_fold"/>
</dbReference>
<feature type="signal peptide" evidence="6">
    <location>
        <begin position="1"/>
        <end position="25"/>
    </location>
</feature>
<dbReference type="GO" id="GO:0017004">
    <property type="term" value="P:cytochrome complex assembly"/>
    <property type="evidence" value="ECO:0007669"/>
    <property type="project" value="UniProtKB-KW"/>
</dbReference>
<sequence length="948" mass="110175">MKTPLLKLATINLFLFLSFITPVNGQEKATSVLPDHVFGEWHHTGNNHRFDGFLIHPGFIESEYKAFMYTTIENPEKDHYQISGKDINNNTITVQLHIRSRDTIEIKKENNTINTYIKAKTPKGGTYISKAEIPDMIKGEWYTTDLKNHLEFNITSDQLKFKDKTYSIEEAVLLDSGDKAQYRFVAKNKDEYWLFYLKNWSDGFLQIGFNGKYGDLYKAKKEYPNERIDDLDAFISSTFPKTLRGNWLKTDGSNLWSHSFYYNHAIIDKAKWDYKSVKKKGKWFVITFQNNGAEKMVYAKVNKDHTVSFGPSKKELTICSLTKTNDGGYKPPHDLPYTEENLFTIDSATYSGIIKGYNNKTDKKTGIIYVNNVFTGNQEPFLVKIKDDGSFTIKFPLYYPQEIYVRFPEHSSSIRVAPGKETWQLINSNKEDEGFFAGDCAQLNTDLSSLHKLRQGNRQYYQLVENIQNYTPDIYKEKCIAIYQSQAEMLDSILDERFISNKAKQVARLNLSYGLYENILSYDMYRRDKNAPKIDSTYLDFLNPEIYNNKLAAVAGSYSSFLNRIRFSNGIRGGKRIMIQHPEIIELAAILKNKGIELTEDEKELLELEKAYKKENAIALKKREDFNQSNEEILKKYRNKLTALIQKTPKDKHEDLFKSLKTDSYLIYAKEAGVTFSEEEIAIQKASRNLLNQEEQRKLTQYHQDEQLNKGKEAFYNKYQEHRRAYAMDLLKQEYIKQFHNFFKDKSTWMEDLLTMQTISGPINEELTPISDISLQNYSGKIHDPYLKKYLSYENERTKVKIAANQNNQGYTVHDTPTTEADKIFEAIISKYQGKVVYVDFWATWCAPCRSGIKRIKPLKEELKDKDIAFVYITNHTSPKTTWNNMIPEIKGEHYRVSEDEWNYLAAKFNISGIPHYTLVDKQGTVVKTKISLGQSNDALKALFEKHL</sequence>
<dbReference type="PANTHER" id="PTHR42852:SF6">
    <property type="entry name" value="THIOL:DISULFIDE INTERCHANGE PROTEIN DSBE"/>
    <property type="match status" value="1"/>
</dbReference>
<comment type="subcellular location">
    <subcellularLocation>
        <location evidence="1">Cell envelope</location>
    </subcellularLocation>
</comment>
<accession>A0A1I6PBV3</accession>
<keyword evidence="6" id="KW-0732">Signal</keyword>
<evidence type="ECO:0000313" key="9">
    <source>
        <dbReference type="Proteomes" id="UP000183209"/>
    </source>
</evidence>
<reference evidence="8 9" key="1">
    <citation type="submission" date="2016-10" db="EMBL/GenBank/DDBJ databases">
        <authorList>
            <person name="de Groot N.N."/>
        </authorList>
    </citation>
    <scope>NUCLEOTIDE SEQUENCE [LARGE SCALE GENOMIC DNA]</scope>
    <source>
        <strain evidence="8 9">CGMCC 1.6114</strain>
    </source>
</reference>
<keyword evidence="3" id="KW-1015">Disulfide bond</keyword>
<organism evidence="8 9">
    <name type="scientific">Zhouia amylolytica</name>
    <dbReference type="NCBI Taxonomy" id="376730"/>
    <lineage>
        <taxon>Bacteria</taxon>
        <taxon>Pseudomonadati</taxon>
        <taxon>Bacteroidota</taxon>
        <taxon>Flavobacteriia</taxon>
        <taxon>Flavobacteriales</taxon>
        <taxon>Flavobacteriaceae</taxon>
        <taxon>Zhouia</taxon>
    </lineage>
</organism>
<feature type="coiled-coil region" evidence="5">
    <location>
        <begin position="591"/>
        <end position="647"/>
    </location>
</feature>
<dbReference type="Gene3D" id="3.40.30.10">
    <property type="entry name" value="Glutaredoxin"/>
    <property type="match status" value="1"/>
</dbReference>
<dbReference type="PANTHER" id="PTHR42852">
    <property type="entry name" value="THIOL:DISULFIDE INTERCHANGE PROTEIN DSBE"/>
    <property type="match status" value="1"/>
</dbReference>
<keyword evidence="2" id="KW-0201">Cytochrome c-type biogenesis</keyword>
<dbReference type="InterPro" id="IPR013766">
    <property type="entry name" value="Thioredoxin_domain"/>
</dbReference>
<dbReference type="EMBL" id="FPAG01000001">
    <property type="protein sequence ID" value="SFS37666.1"/>
    <property type="molecule type" value="Genomic_DNA"/>
</dbReference>
<proteinExistence type="predicted"/>
<keyword evidence="5" id="KW-0175">Coiled coil</keyword>
<dbReference type="CDD" id="cd02966">
    <property type="entry name" value="TlpA_like_family"/>
    <property type="match status" value="1"/>
</dbReference>
<name>A0A1I6PBV3_9FLAO</name>
<dbReference type="InterPro" id="IPR050553">
    <property type="entry name" value="Thioredoxin_ResA/DsbE_sf"/>
</dbReference>
<evidence type="ECO:0000313" key="8">
    <source>
        <dbReference type="EMBL" id="SFS37666.1"/>
    </source>
</evidence>
<dbReference type="GO" id="GO:0030313">
    <property type="term" value="C:cell envelope"/>
    <property type="evidence" value="ECO:0007669"/>
    <property type="project" value="UniProtKB-SubCell"/>
</dbReference>
<dbReference type="InterPro" id="IPR036249">
    <property type="entry name" value="Thioredoxin-like_sf"/>
</dbReference>